<dbReference type="EMBL" id="AP022563">
    <property type="protein sequence ID" value="BBX19664.1"/>
    <property type="molecule type" value="Genomic_DNA"/>
</dbReference>
<feature type="signal peptide" evidence="1">
    <location>
        <begin position="1"/>
        <end position="17"/>
    </location>
</feature>
<dbReference type="KEGG" id="mdu:MDUV_45240"/>
<feature type="chain" id="PRO_5029884616" description="Lipoprotein" evidence="1">
    <location>
        <begin position="18"/>
        <end position="129"/>
    </location>
</feature>
<proteinExistence type="predicted"/>
<keyword evidence="3" id="KW-1185">Reference proteome</keyword>
<evidence type="ECO:0008006" key="4">
    <source>
        <dbReference type="Google" id="ProtNLM"/>
    </source>
</evidence>
<gene>
    <name evidence="2" type="ORF">MDUV_45240</name>
</gene>
<reference evidence="2 3" key="1">
    <citation type="journal article" date="2019" name="Emerg. Microbes Infect.">
        <title>Comprehensive subspecies identification of 175 nontuberculous mycobacteria species based on 7547 genomic profiles.</title>
        <authorList>
            <person name="Matsumoto Y."/>
            <person name="Kinjo T."/>
            <person name="Motooka D."/>
            <person name="Nabeya D."/>
            <person name="Jung N."/>
            <person name="Uechi K."/>
            <person name="Horii T."/>
            <person name="Iida T."/>
            <person name="Fujita J."/>
            <person name="Nakamura S."/>
        </authorList>
    </citation>
    <scope>NUCLEOTIDE SEQUENCE [LARGE SCALE GENOMIC DNA]</scope>
    <source>
        <strain evidence="2 3">JCM 6396</strain>
    </source>
</reference>
<evidence type="ECO:0000313" key="2">
    <source>
        <dbReference type="EMBL" id="BBX19664.1"/>
    </source>
</evidence>
<evidence type="ECO:0000256" key="1">
    <source>
        <dbReference type="SAM" id="SignalP"/>
    </source>
</evidence>
<organism evidence="2 3">
    <name type="scientific">Mycolicibacterium duvalii</name>
    <dbReference type="NCBI Taxonomy" id="39688"/>
    <lineage>
        <taxon>Bacteria</taxon>
        <taxon>Bacillati</taxon>
        <taxon>Actinomycetota</taxon>
        <taxon>Actinomycetes</taxon>
        <taxon>Mycobacteriales</taxon>
        <taxon>Mycobacteriaceae</taxon>
        <taxon>Mycolicibacterium</taxon>
    </lineage>
</organism>
<protein>
    <recommendedName>
        <fullName evidence="4">Lipoprotein</fullName>
    </recommendedName>
</protein>
<evidence type="ECO:0000313" key="3">
    <source>
        <dbReference type="Proteomes" id="UP000467006"/>
    </source>
</evidence>
<keyword evidence="1" id="KW-0732">Signal</keyword>
<dbReference type="AlphaFoldDB" id="A0A7I7K7U2"/>
<accession>A0A7I7K7U2</accession>
<name>A0A7I7K7U2_9MYCO</name>
<sequence>MLVTSILVVACASPVAAQPAVVVPEVPPDPAVTVFADDPAIVNVYPTRPQAFSRLPEDRRVRLYFTSGTPQCYGASATAEERSDEVVVTVRSGTVPHAVDRACILIALVGAIDVQLREPLGGRIVRSAV</sequence>
<dbReference type="Proteomes" id="UP000467006">
    <property type="component" value="Chromosome"/>
</dbReference>